<dbReference type="Proteomes" id="UP001549077">
    <property type="component" value="Unassembled WGS sequence"/>
</dbReference>
<gene>
    <name evidence="1" type="ORF">ABID08_006735</name>
</gene>
<organism evidence="1 2">
    <name type="scientific">Rhizobium binae</name>
    <dbReference type="NCBI Taxonomy" id="1138190"/>
    <lineage>
        <taxon>Bacteria</taxon>
        <taxon>Pseudomonadati</taxon>
        <taxon>Pseudomonadota</taxon>
        <taxon>Alphaproteobacteria</taxon>
        <taxon>Hyphomicrobiales</taxon>
        <taxon>Rhizobiaceae</taxon>
        <taxon>Rhizobium/Agrobacterium group</taxon>
        <taxon>Rhizobium</taxon>
    </lineage>
</organism>
<keyword evidence="2" id="KW-1185">Reference proteome</keyword>
<reference evidence="1 2" key="1">
    <citation type="submission" date="2024-06" db="EMBL/GenBank/DDBJ databases">
        <title>Genomic Encyclopedia of Type Strains, Phase IV (KMG-IV): sequencing the most valuable type-strain genomes for metagenomic binning, comparative biology and taxonomic classification.</title>
        <authorList>
            <person name="Goeker M."/>
        </authorList>
    </citation>
    <scope>NUCLEOTIDE SEQUENCE [LARGE SCALE GENOMIC DNA]</scope>
    <source>
        <strain evidence="1 2">DSM 29288</strain>
    </source>
</reference>
<name>A0ABV2MT54_9HYPH</name>
<evidence type="ECO:0000313" key="2">
    <source>
        <dbReference type="Proteomes" id="UP001549077"/>
    </source>
</evidence>
<dbReference type="EMBL" id="JBEPMY010000055">
    <property type="protein sequence ID" value="MET3759349.1"/>
    <property type="molecule type" value="Genomic_DNA"/>
</dbReference>
<accession>A0ABV2MT54</accession>
<evidence type="ECO:0000313" key="1">
    <source>
        <dbReference type="EMBL" id="MET3759349.1"/>
    </source>
</evidence>
<sequence>MDTESSSVFKGYELLTHQPLAKFTSSPFAIVP</sequence>
<comment type="caution">
    <text evidence="1">The sequence shown here is derived from an EMBL/GenBank/DDBJ whole genome shotgun (WGS) entry which is preliminary data.</text>
</comment>
<protein>
    <submittedName>
        <fullName evidence="1">Uncharacterized protein</fullName>
    </submittedName>
</protein>
<proteinExistence type="predicted"/>